<organism evidence="1">
    <name type="scientific">Grammatophora oceanica</name>
    <dbReference type="NCBI Taxonomy" id="210454"/>
    <lineage>
        <taxon>Eukaryota</taxon>
        <taxon>Sar</taxon>
        <taxon>Stramenopiles</taxon>
        <taxon>Ochrophyta</taxon>
        <taxon>Bacillariophyta</taxon>
        <taxon>Fragilariophyceae</taxon>
        <taxon>Fragilariophycidae</taxon>
        <taxon>Rhabdonematales</taxon>
        <taxon>Grammatophoraceae</taxon>
        <taxon>Grammatophora</taxon>
    </lineage>
</organism>
<proteinExistence type="predicted"/>
<sequence>MAGWIHCQIVNEGTLGLLVKLSVWHTFCTRRSAGCLTASFEPRVARGILEHRSFVLPLNVSTLDFSCYEICGTSYSVPTSDCIQTSTETTPSQEGEGRRHCRLSEFDELEFPFTGAVIDV</sequence>
<dbReference type="EMBL" id="HBGK01046483">
    <property type="protein sequence ID" value="CAD9306197.1"/>
    <property type="molecule type" value="Transcribed_RNA"/>
</dbReference>
<name>A0A7S1VNP7_9STRA</name>
<gene>
    <name evidence="1" type="ORF">GOCE00092_LOCUS24418</name>
</gene>
<evidence type="ECO:0000313" key="1">
    <source>
        <dbReference type="EMBL" id="CAD9306197.1"/>
    </source>
</evidence>
<accession>A0A7S1VNP7</accession>
<dbReference type="AlphaFoldDB" id="A0A7S1VNP7"/>
<protein>
    <submittedName>
        <fullName evidence="1">Uncharacterized protein</fullName>
    </submittedName>
</protein>
<reference evidence="1" key="1">
    <citation type="submission" date="2021-01" db="EMBL/GenBank/DDBJ databases">
        <authorList>
            <person name="Corre E."/>
            <person name="Pelletier E."/>
            <person name="Niang G."/>
            <person name="Scheremetjew M."/>
            <person name="Finn R."/>
            <person name="Kale V."/>
            <person name="Holt S."/>
            <person name="Cochrane G."/>
            <person name="Meng A."/>
            <person name="Brown T."/>
            <person name="Cohen L."/>
        </authorList>
    </citation>
    <scope>NUCLEOTIDE SEQUENCE</scope>
    <source>
        <strain evidence="1">CCMP 410</strain>
    </source>
</reference>